<evidence type="ECO:0000256" key="1">
    <source>
        <dbReference type="SAM" id="MobiDB-lite"/>
    </source>
</evidence>
<organism evidence="3">
    <name type="scientific">Perkinsus marinus (strain ATCC 50983 / TXsc)</name>
    <dbReference type="NCBI Taxonomy" id="423536"/>
    <lineage>
        <taxon>Eukaryota</taxon>
        <taxon>Sar</taxon>
        <taxon>Alveolata</taxon>
        <taxon>Perkinsozoa</taxon>
        <taxon>Perkinsea</taxon>
        <taxon>Perkinsida</taxon>
        <taxon>Perkinsidae</taxon>
        <taxon>Perkinsus</taxon>
    </lineage>
</organism>
<dbReference type="EMBL" id="GG682149">
    <property type="protein sequence ID" value="EER03738.1"/>
    <property type="molecule type" value="Genomic_DNA"/>
</dbReference>
<evidence type="ECO:0000313" key="2">
    <source>
        <dbReference type="EMBL" id="EER03738.1"/>
    </source>
</evidence>
<accession>C5LHY4</accession>
<dbReference type="RefSeq" id="XP_002771922.1">
    <property type="nucleotide sequence ID" value="XM_002771876.1"/>
</dbReference>
<dbReference type="Proteomes" id="UP000007800">
    <property type="component" value="Unassembled WGS sequence"/>
</dbReference>
<dbReference type="OrthoDB" id="432866at2759"/>
<name>C5LHY4_PERM5</name>
<gene>
    <name evidence="2" type="ORF">Pmar_PMAR023036</name>
</gene>
<dbReference type="GeneID" id="9048231"/>
<proteinExistence type="predicted"/>
<protein>
    <submittedName>
        <fullName evidence="2">Uncharacterized protein</fullName>
    </submittedName>
</protein>
<keyword evidence="3" id="KW-1185">Reference proteome</keyword>
<feature type="region of interest" description="Disordered" evidence="1">
    <location>
        <begin position="270"/>
        <end position="291"/>
    </location>
</feature>
<reference evidence="2 3" key="1">
    <citation type="submission" date="2008-07" db="EMBL/GenBank/DDBJ databases">
        <authorList>
            <person name="El-Sayed N."/>
            <person name="Caler E."/>
            <person name="Inman J."/>
            <person name="Amedeo P."/>
            <person name="Hass B."/>
            <person name="Wortman J."/>
        </authorList>
    </citation>
    <scope>NUCLEOTIDE SEQUENCE [LARGE SCALE GENOMIC DNA]</scope>
    <source>
        <strain evidence="3">ATCC 50983 / TXsc</strain>
    </source>
</reference>
<sequence length="790" mass="86869">MNNFWKAGHFRPSTHNEGVVAVEAFAVQSSWTVVPQLENCTLELIGEMRAATRMSTIEISFTAVSDADKLVITALKPTGFDFTATIALSDGHEILDAGGSTVRLGDLGGETEFDITTFLMDEKRDQISAYKEGFDLPGLITVSEARLLSQATADPLAYPVSSQFGIQLSTLEEAMEATAILYTTMTRTAHAGEAFYINAKSYMVLDEDFALTDVADNRTIKVYTPMDPRRIYPDLSTLTAEQLTMLPTESLTKMTVGSKWLLETTRLPADGGATTGLPTNTNDRLMRSPGEAENADGSWFNMVSELDFEVVPASCLTCSWHHPPDSDIQVSLGLDLLGTKPDVLCIVAPPDFTFNSPDCLYQYSGTDLQGCRVSALELPDGSQRQVAVLLAQDGGLQSLLLSLVITVRTPPQTPASIKWYVRALKLTKEESSPALSSIANFVYSPVNHSEVGWSEHAGFEVRQMKDARILYPSIPSKQHNNMRLLMAIGFATEQTFDLSGGSVRVILPETFEVYCDTLEVSYLPVSDNSIEKCSTIRSKGSGKLIVQLRLIDVLPARDYGLSWLINTPEVTPEPNNLTIAIVDQYGRVQDAAMTIPSSKVEYGTPITASYRVIFQHDTVSSNEPDDGTLSTTTLSTAALTEGILDYRVTLMFNVTKDFPTDGGIDRIRIEYPAGVVHNEAQRELPGTWFDVQFNSELREAIQEVVLESNKAVIMFFKEDARRLQPGQYSVTGKSPVIMDETVRARAFSAGYSAGLQVRPSRIQLLPFDLLQILRQLQSCVRVLLCPKSET</sequence>
<dbReference type="AlphaFoldDB" id="C5LHY4"/>
<dbReference type="OMA" id="PWHIETY"/>
<dbReference type="InParanoid" id="C5LHY4"/>
<evidence type="ECO:0000313" key="3">
    <source>
        <dbReference type="Proteomes" id="UP000007800"/>
    </source>
</evidence>